<dbReference type="PROSITE" id="PS50294">
    <property type="entry name" value="WD_REPEATS_REGION"/>
    <property type="match status" value="1"/>
</dbReference>
<reference evidence="5 6" key="1">
    <citation type="journal article" date="2010" name="Nature">
        <title>The sequence and de novo assembly of the giant panda genome.</title>
        <authorList>
            <person name="Li R."/>
            <person name="Fan W."/>
            <person name="Tian G."/>
            <person name="Zhu H."/>
            <person name="He L."/>
            <person name="Cai J."/>
            <person name="Huang Q."/>
            <person name="Cai Q."/>
            <person name="Li B."/>
            <person name="Bai Y."/>
            <person name="Zhang Z."/>
            <person name="Zhang Y."/>
            <person name="Wang W."/>
            <person name="Li J."/>
            <person name="Wei F."/>
            <person name="Li H."/>
            <person name="Jian M."/>
            <person name="Li J."/>
            <person name="Zhang Z."/>
            <person name="Nielsen R."/>
            <person name="Li D."/>
            <person name="Gu W."/>
            <person name="Yang Z."/>
            <person name="Xuan Z."/>
            <person name="Ryder O.A."/>
            <person name="Leung F.C."/>
            <person name="Zhou Y."/>
            <person name="Cao J."/>
            <person name="Sun X."/>
            <person name="Fu Y."/>
            <person name="Fang X."/>
            <person name="Guo X."/>
            <person name="Wang B."/>
            <person name="Hou R."/>
            <person name="Shen F."/>
            <person name="Mu B."/>
            <person name="Ni P."/>
            <person name="Lin R."/>
            <person name="Qian W."/>
            <person name="Wang G."/>
            <person name="Yu C."/>
            <person name="Nie W."/>
            <person name="Wang J."/>
            <person name="Wu Z."/>
            <person name="Liang H."/>
            <person name="Min J."/>
            <person name="Wu Q."/>
            <person name="Cheng S."/>
            <person name="Ruan J."/>
            <person name="Wang M."/>
            <person name="Shi Z."/>
            <person name="Wen M."/>
            <person name="Liu B."/>
            <person name="Ren X."/>
            <person name="Zheng H."/>
            <person name="Dong D."/>
            <person name="Cook K."/>
            <person name="Shan G."/>
            <person name="Zhang H."/>
            <person name="Kosiol C."/>
            <person name="Xie X."/>
            <person name="Lu Z."/>
            <person name="Zheng H."/>
            <person name="Li Y."/>
            <person name="Steiner C.C."/>
            <person name="Lam T.T."/>
            <person name="Lin S."/>
            <person name="Zhang Q."/>
            <person name="Li G."/>
            <person name="Tian J."/>
            <person name="Gong T."/>
            <person name="Liu H."/>
            <person name="Zhang D."/>
            <person name="Fang L."/>
            <person name="Ye C."/>
            <person name="Zhang J."/>
            <person name="Hu W."/>
            <person name="Xu A."/>
            <person name="Ren Y."/>
            <person name="Zhang G."/>
            <person name="Bruford M.W."/>
            <person name="Li Q."/>
            <person name="Ma L."/>
            <person name="Guo Y."/>
            <person name="An N."/>
            <person name="Hu Y."/>
            <person name="Zheng Y."/>
            <person name="Shi Y."/>
            <person name="Li Z."/>
            <person name="Liu Q."/>
            <person name="Chen Y."/>
            <person name="Zhao J."/>
            <person name="Qu N."/>
            <person name="Zhao S."/>
            <person name="Tian F."/>
            <person name="Wang X."/>
            <person name="Wang H."/>
            <person name="Xu L."/>
            <person name="Liu X."/>
            <person name="Vinar T."/>
            <person name="Wang Y."/>
            <person name="Lam T.W."/>
            <person name="Yiu S.M."/>
            <person name="Liu S."/>
            <person name="Zhang H."/>
            <person name="Li D."/>
            <person name="Huang Y."/>
            <person name="Wang X."/>
            <person name="Yang G."/>
            <person name="Jiang Z."/>
            <person name="Wang J."/>
            <person name="Qin N."/>
            <person name="Li L."/>
            <person name="Li J."/>
            <person name="Bolund L."/>
            <person name="Kristiansen K."/>
            <person name="Wong G.K."/>
            <person name="Olson M."/>
            <person name="Zhang X."/>
            <person name="Li S."/>
            <person name="Yang H."/>
            <person name="Wang J."/>
            <person name="Wang J."/>
        </authorList>
    </citation>
    <scope>NUCLEOTIDE SEQUENCE [LARGE SCALE GENOMIC DNA]</scope>
</reference>
<dbReference type="Ensembl" id="ENSAMET00000039288.1">
    <property type="protein sequence ID" value="ENSAMEP00000032712.1"/>
    <property type="gene ID" value="ENSAMEG00000011548.2"/>
</dbReference>
<evidence type="ECO:0000256" key="1">
    <source>
        <dbReference type="ARBA" id="ARBA00022574"/>
    </source>
</evidence>
<dbReference type="PANTHER" id="PTHR19854:SF1">
    <property type="entry name" value="GUANINE NUCLEOTIDE-BINDING PROTEIN SUBUNIT BETA-LIKE PROTEIN 1"/>
    <property type="match status" value="1"/>
</dbReference>
<keyword evidence="1 3" id="KW-0853">WD repeat</keyword>
<evidence type="ECO:0000313" key="5">
    <source>
        <dbReference type="Ensembl" id="ENSAMEP00000032712.1"/>
    </source>
</evidence>
<feature type="region of interest" description="Disordered" evidence="4">
    <location>
        <begin position="1"/>
        <end position="32"/>
    </location>
</feature>
<keyword evidence="6" id="KW-1185">Reference proteome</keyword>
<feature type="compositionally biased region" description="Polar residues" evidence="4">
    <location>
        <begin position="89"/>
        <end position="102"/>
    </location>
</feature>
<evidence type="ECO:0000313" key="6">
    <source>
        <dbReference type="Proteomes" id="UP000008912"/>
    </source>
</evidence>
<dbReference type="GeneTree" id="ENSGT00390000018606"/>
<feature type="region of interest" description="Disordered" evidence="4">
    <location>
        <begin position="69"/>
        <end position="102"/>
    </location>
</feature>
<dbReference type="Gene3D" id="2.130.10.10">
    <property type="entry name" value="YVTN repeat-like/Quinoprotein amine dehydrogenase"/>
    <property type="match status" value="2"/>
</dbReference>
<dbReference type="Proteomes" id="UP000008912">
    <property type="component" value="Unassembled WGS sequence"/>
</dbReference>
<gene>
    <name evidence="5" type="primary">TXNRD2</name>
</gene>
<dbReference type="Pfam" id="PF00400">
    <property type="entry name" value="WD40"/>
    <property type="match status" value="3"/>
</dbReference>
<feature type="repeat" description="WD" evidence="3">
    <location>
        <begin position="361"/>
        <end position="402"/>
    </location>
</feature>
<feature type="repeat" description="WD" evidence="3">
    <location>
        <begin position="448"/>
        <end position="480"/>
    </location>
</feature>
<dbReference type="InterPro" id="IPR036322">
    <property type="entry name" value="WD40_repeat_dom_sf"/>
</dbReference>
<keyword evidence="2" id="KW-0677">Repeat</keyword>
<evidence type="ECO:0000256" key="4">
    <source>
        <dbReference type="SAM" id="MobiDB-lite"/>
    </source>
</evidence>
<organism evidence="5 6">
    <name type="scientific">Ailuropoda melanoleuca</name>
    <name type="common">Giant panda</name>
    <dbReference type="NCBI Taxonomy" id="9646"/>
    <lineage>
        <taxon>Eukaryota</taxon>
        <taxon>Metazoa</taxon>
        <taxon>Chordata</taxon>
        <taxon>Craniata</taxon>
        <taxon>Vertebrata</taxon>
        <taxon>Euteleostomi</taxon>
        <taxon>Mammalia</taxon>
        <taxon>Eutheria</taxon>
        <taxon>Laurasiatheria</taxon>
        <taxon>Carnivora</taxon>
        <taxon>Caniformia</taxon>
        <taxon>Ursidae</taxon>
        <taxon>Ailuropoda</taxon>
    </lineage>
</organism>
<reference evidence="5" key="2">
    <citation type="submission" date="2025-08" db="UniProtKB">
        <authorList>
            <consortium name="Ensembl"/>
        </authorList>
    </citation>
    <scope>IDENTIFICATION</scope>
</reference>
<evidence type="ECO:0000256" key="3">
    <source>
        <dbReference type="PROSITE-ProRule" id="PRU00221"/>
    </source>
</evidence>
<dbReference type="AlphaFoldDB" id="A0A7N5K056"/>
<dbReference type="SUPFAM" id="SSF50978">
    <property type="entry name" value="WD40 repeat-like"/>
    <property type="match status" value="1"/>
</dbReference>
<dbReference type="InterPro" id="IPR015943">
    <property type="entry name" value="WD40/YVTN_repeat-like_dom_sf"/>
</dbReference>
<name>A0A7N5K056_AILME</name>
<reference evidence="5" key="3">
    <citation type="submission" date="2025-09" db="UniProtKB">
        <authorList>
            <consortium name="Ensembl"/>
        </authorList>
    </citation>
    <scope>IDENTIFICATION</scope>
</reference>
<dbReference type="PANTHER" id="PTHR19854">
    <property type="entry name" value="TRANSDUCIN BETA-LIKE 3"/>
    <property type="match status" value="1"/>
</dbReference>
<proteinExistence type="predicted"/>
<dbReference type="InterPro" id="IPR001680">
    <property type="entry name" value="WD40_rpt"/>
</dbReference>
<protein>
    <submittedName>
        <fullName evidence="5">Thioredoxin reductase 2</fullName>
    </submittedName>
</protein>
<sequence>RPAPRHRGGRTWERLRGPRPQGSGRRRGPAGKLAWDLWGGCAHAGGVAVRRVRPVSAARVRTGVAHFGRRVGGAAEPERPAGAPAPASLPNSQSSEKLSQSPDWVPVAFPNGKPQFLGGTWTLAVGGRPVSSLQPQIRGPFSQTLRAASDDGTPAHYGSLPAPTARPPVCPPRYPVGSACAAFLRRSPRTGAPTPPLRNRSLSGLVHIWSLQTRRAVATLDGHGGQCVTWLQTLPQGHQLLSQGRDLKLRLWDLAEGRNAVVDSVPLESLGFCRSSVLARGQERWMLAVPGRGSEEVQILEMPSKTSVCTLKPEADAKPGMPMCLELWQADSSPRPLLLAGYEDGSVALWDVSERKVCSRVACHTEPVMGFDFDSQKARGVSGSAEKALAVWSLDEQQALQVCGTHELTNPGIADVKIRPDRKILATAGWDHRVRVFHWRTMKPLAVLSFHSATVHCVAFATDGLLAAGSGDQRISIWSLYPICRDASTPLLGHAEGGEVGAHALA</sequence>
<evidence type="ECO:0000256" key="2">
    <source>
        <dbReference type="ARBA" id="ARBA00022737"/>
    </source>
</evidence>
<dbReference type="SMART" id="SM00320">
    <property type="entry name" value="WD40"/>
    <property type="match status" value="5"/>
</dbReference>
<dbReference type="PROSITE" id="PS50082">
    <property type="entry name" value="WD_REPEATS_2"/>
    <property type="match status" value="2"/>
</dbReference>
<feature type="compositionally biased region" description="Low complexity" evidence="4">
    <location>
        <begin position="72"/>
        <end position="86"/>
    </location>
</feature>
<accession>A0A7N5K056</accession>